<evidence type="ECO:0000256" key="5">
    <source>
        <dbReference type="ARBA" id="ARBA00022679"/>
    </source>
</evidence>
<evidence type="ECO:0000256" key="3">
    <source>
        <dbReference type="ARBA" id="ARBA00012438"/>
    </source>
</evidence>
<dbReference type="PANTHER" id="PTHR44936:SF10">
    <property type="entry name" value="SENSOR PROTEIN RSTB"/>
    <property type="match status" value="1"/>
</dbReference>
<evidence type="ECO:0000256" key="11">
    <source>
        <dbReference type="ARBA" id="ARBA00023136"/>
    </source>
</evidence>
<evidence type="ECO:0000256" key="10">
    <source>
        <dbReference type="ARBA" id="ARBA00022989"/>
    </source>
</evidence>
<name>A0ABD5X7T9_9EURY</name>
<keyword evidence="10 12" id="KW-1133">Transmembrane helix</keyword>
<evidence type="ECO:0000256" key="9">
    <source>
        <dbReference type="ARBA" id="ARBA00022840"/>
    </source>
</evidence>
<evidence type="ECO:0000256" key="7">
    <source>
        <dbReference type="ARBA" id="ARBA00022741"/>
    </source>
</evidence>
<dbReference type="Gene3D" id="1.10.287.130">
    <property type="match status" value="1"/>
</dbReference>
<dbReference type="SUPFAM" id="SSF103190">
    <property type="entry name" value="Sensory domain-like"/>
    <property type="match status" value="1"/>
</dbReference>
<dbReference type="SMART" id="SM00387">
    <property type="entry name" value="HATPase_c"/>
    <property type="match status" value="1"/>
</dbReference>
<keyword evidence="9" id="KW-0067">ATP-binding</keyword>
<evidence type="ECO:0000313" key="14">
    <source>
        <dbReference type="EMBL" id="MFC7125998.1"/>
    </source>
</evidence>
<keyword evidence="4" id="KW-1003">Cell membrane</keyword>
<accession>A0ABD5X7T9</accession>
<sequence length="520" mass="57623">MSGGVLFATFDSHRSDVTENAEASAESRAATMAKYLDNELQEQQQVLELFKQSELAQTVTTPSTVDLEPFVETTAFDGISVVNKSGAIQSLMTSSGPEPDVVGNDLSSRMYVKKALAGEKYISKPFVADTGNHIIVMSTPIRINGSIQGTLNGAYHIEKANLFDILVNEDNATATTVEAGGKGLYSTVGEQEETISTSVELKTVNWTLTAHYDRAVVEQSVRRLAIFQGVLGLVLFGTLVTFGWWVYRSQVLQIGRVLNYLDALTRRKYNYQSRLSGGSEWNQIESSLTRLRDELSQREQMLVVHNRILRHNLRNKLNVIRSHNSLLKRNSDVSTEERTAAIEQATDDLLELADRARTTEQLLDPTDTQELRTDMVPLIRERAEKIQQDETELSVEVVTPCSAYAACDSDISSAIDELLQNVVDHGGPEANATVTVSSADGHVIIRIEDDGDGIPEREMQIINGDENITQLRHTVGIGLWLVEWIVRRYDGVFRVPEQSRGLVEITLPCASAPEDVEPTD</sequence>
<feature type="transmembrane region" description="Helical" evidence="12">
    <location>
        <begin position="224"/>
        <end position="247"/>
    </location>
</feature>
<dbReference type="InterPro" id="IPR029151">
    <property type="entry name" value="Sensor-like_sf"/>
</dbReference>
<dbReference type="InterPro" id="IPR003594">
    <property type="entry name" value="HATPase_dom"/>
</dbReference>
<dbReference type="SUPFAM" id="SSF55874">
    <property type="entry name" value="ATPase domain of HSP90 chaperone/DNA topoisomerase II/histidine kinase"/>
    <property type="match status" value="1"/>
</dbReference>
<evidence type="ECO:0000256" key="12">
    <source>
        <dbReference type="SAM" id="Phobius"/>
    </source>
</evidence>
<evidence type="ECO:0000256" key="2">
    <source>
        <dbReference type="ARBA" id="ARBA00004651"/>
    </source>
</evidence>
<dbReference type="PROSITE" id="PS50109">
    <property type="entry name" value="HIS_KIN"/>
    <property type="match status" value="1"/>
</dbReference>
<dbReference type="Proteomes" id="UP001596414">
    <property type="component" value="Unassembled WGS sequence"/>
</dbReference>
<evidence type="ECO:0000256" key="8">
    <source>
        <dbReference type="ARBA" id="ARBA00022777"/>
    </source>
</evidence>
<feature type="domain" description="Histidine kinase" evidence="13">
    <location>
        <begin position="308"/>
        <end position="511"/>
    </location>
</feature>
<dbReference type="Gene3D" id="3.30.565.10">
    <property type="entry name" value="Histidine kinase-like ATPase, C-terminal domain"/>
    <property type="match status" value="1"/>
</dbReference>
<dbReference type="AlphaFoldDB" id="A0ABD5X7T9"/>
<dbReference type="Gene3D" id="3.30.450.20">
    <property type="entry name" value="PAS domain"/>
    <property type="match status" value="1"/>
</dbReference>
<dbReference type="GO" id="GO:0005524">
    <property type="term" value="F:ATP binding"/>
    <property type="evidence" value="ECO:0007669"/>
    <property type="project" value="UniProtKB-KW"/>
</dbReference>
<dbReference type="InterPro" id="IPR005467">
    <property type="entry name" value="His_kinase_dom"/>
</dbReference>
<dbReference type="GO" id="GO:0005886">
    <property type="term" value="C:plasma membrane"/>
    <property type="evidence" value="ECO:0007669"/>
    <property type="project" value="UniProtKB-SubCell"/>
</dbReference>
<evidence type="ECO:0000256" key="6">
    <source>
        <dbReference type="ARBA" id="ARBA00022692"/>
    </source>
</evidence>
<dbReference type="InterPro" id="IPR036890">
    <property type="entry name" value="HATPase_C_sf"/>
</dbReference>
<dbReference type="Pfam" id="PF02743">
    <property type="entry name" value="dCache_1"/>
    <property type="match status" value="1"/>
</dbReference>
<comment type="catalytic activity">
    <reaction evidence="1">
        <text>ATP + protein L-histidine = ADP + protein N-phospho-L-histidine.</text>
        <dbReference type="EC" id="2.7.13.3"/>
    </reaction>
</comment>
<evidence type="ECO:0000256" key="4">
    <source>
        <dbReference type="ARBA" id="ARBA00022475"/>
    </source>
</evidence>
<gene>
    <name evidence="14" type="ORF">ACFQJ7_08105</name>
</gene>
<dbReference type="InterPro" id="IPR033479">
    <property type="entry name" value="dCache_1"/>
</dbReference>
<dbReference type="InterPro" id="IPR050980">
    <property type="entry name" value="2C_sensor_his_kinase"/>
</dbReference>
<keyword evidence="6 12" id="KW-0812">Transmembrane</keyword>
<evidence type="ECO:0000313" key="15">
    <source>
        <dbReference type="Proteomes" id="UP001596414"/>
    </source>
</evidence>
<keyword evidence="5" id="KW-0808">Transferase</keyword>
<evidence type="ECO:0000259" key="13">
    <source>
        <dbReference type="PROSITE" id="PS50109"/>
    </source>
</evidence>
<evidence type="ECO:0000256" key="1">
    <source>
        <dbReference type="ARBA" id="ARBA00000085"/>
    </source>
</evidence>
<dbReference type="GO" id="GO:0004673">
    <property type="term" value="F:protein histidine kinase activity"/>
    <property type="evidence" value="ECO:0007669"/>
    <property type="project" value="UniProtKB-EC"/>
</dbReference>
<dbReference type="RefSeq" id="WP_267638951.1">
    <property type="nucleotide sequence ID" value="NZ_JAODIY010000046.1"/>
</dbReference>
<dbReference type="PANTHER" id="PTHR44936">
    <property type="entry name" value="SENSOR PROTEIN CREC"/>
    <property type="match status" value="1"/>
</dbReference>
<proteinExistence type="predicted"/>
<dbReference type="Pfam" id="PF02518">
    <property type="entry name" value="HATPase_c"/>
    <property type="match status" value="1"/>
</dbReference>
<keyword evidence="7" id="KW-0547">Nucleotide-binding</keyword>
<comment type="subcellular location">
    <subcellularLocation>
        <location evidence="2">Cell membrane</location>
        <topology evidence="2">Multi-pass membrane protein</topology>
    </subcellularLocation>
</comment>
<dbReference type="EMBL" id="JBHSZQ010000012">
    <property type="protein sequence ID" value="MFC7125998.1"/>
    <property type="molecule type" value="Genomic_DNA"/>
</dbReference>
<dbReference type="EC" id="2.7.13.3" evidence="3"/>
<protein>
    <recommendedName>
        <fullName evidence="3">histidine kinase</fullName>
        <ecNumber evidence="3">2.7.13.3</ecNumber>
    </recommendedName>
</protein>
<comment type="caution">
    <text evidence="14">The sequence shown here is derived from an EMBL/GenBank/DDBJ whole genome shotgun (WGS) entry which is preliminary data.</text>
</comment>
<keyword evidence="11 12" id="KW-0472">Membrane</keyword>
<keyword evidence="8" id="KW-0418">Kinase</keyword>
<reference evidence="14 15" key="1">
    <citation type="journal article" date="2014" name="Int. J. Syst. Evol. Microbiol.">
        <title>Complete genome sequence of Corynebacterium casei LMG S-19264T (=DSM 44701T), isolated from a smear-ripened cheese.</title>
        <authorList>
            <consortium name="US DOE Joint Genome Institute (JGI-PGF)"/>
            <person name="Walter F."/>
            <person name="Albersmeier A."/>
            <person name="Kalinowski J."/>
            <person name="Ruckert C."/>
        </authorList>
    </citation>
    <scope>NUCLEOTIDE SEQUENCE [LARGE SCALE GENOMIC DNA]</scope>
    <source>
        <strain evidence="14 15">CGMCC 4.7215</strain>
    </source>
</reference>
<organism evidence="14 15">
    <name type="scientific">Halovenus rubra</name>
    <dbReference type="NCBI Taxonomy" id="869890"/>
    <lineage>
        <taxon>Archaea</taxon>
        <taxon>Methanobacteriati</taxon>
        <taxon>Methanobacteriota</taxon>
        <taxon>Stenosarchaea group</taxon>
        <taxon>Halobacteria</taxon>
        <taxon>Halobacteriales</taxon>
        <taxon>Haloarculaceae</taxon>
        <taxon>Halovenus</taxon>
    </lineage>
</organism>
<dbReference type="CDD" id="cd00075">
    <property type="entry name" value="HATPase"/>
    <property type="match status" value="1"/>
</dbReference>